<reference evidence="3 4" key="1">
    <citation type="journal article" date="2024" name="Chem. Sci.">
        <title>Discovery of megapolipeptins by genome mining of a Burkholderiales bacteria collection.</title>
        <authorList>
            <person name="Paulo B.S."/>
            <person name="Recchia M.J.J."/>
            <person name="Lee S."/>
            <person name="Fergusson C.H."/>
            <person name="Romanowski S.B."/>
            <person name="Hernandez A."/>
            <person name="Krull N."/>
            <person name="Liu D.Y."/>
            <person name="Cavanagh H."/>
            <person name="Bos A."/>
            <person name="Gray C.A."/>
            <person name="Murphy B.T."/>
            <person name="Linington R.G."/>
            <person name="Eustaquio A.S."/>
        </authorList>
    </citation>
    <scope>NUCLEOTIDE SEQUENCE [LARGE SCALE GENOMIC DNA]</scope>
    <source>
        <strain evidence="3 4">RL21-008-BIB-B</strain>
    </source>
</reference>
<dbReference type="InterPro" id="IPR056920">
    <property type="entry name" value="PRTase-CE"/>
</dbReference>
<proteinExistence type="predicted"/>
<feature type="domain" description="PRTase associated wHTH" evidence="2">
    <location>
        <begin position="317"/>
        <end position="394"/>
    </location>
</feature>
<gene>
    <name evidence="3" type="ORF">PQR63_23240</name>
</gene>
<keyword evidence="4" id="KW-1185">Reference proteome</keyword>
<evidence type="ECO:0000259" key="1">
    <source>
        <dbReference type="Pfam" id="PF24390"/>
    </source>
</evidence>
<dbReference type="InterPro" id="IPR057055">
    <property type="entry name" value="wHTH-PRTase_assoc"/>
</dbReference>
<dbReference type="Pfam" id="PF24409">
    <property type="entry name" value="wHTH-PRTase_assc"/>
    <property type="match status" value="1"/>
</dbReference>
<evidence type="ECO:0000313" key="3">
    <source>
        <dbReference type="EMBL" id="MFL9881331.1"/>
    </source>
</evidence>
<sequence length="397" mass="45582">MVQLIDIPPAKDWLSQFEIPDIYMAEHMLRRMRYIAFEEFEKWLHTSVHSVLEEIEKQDGKSSVAIFPVSKPFIHKFNKDKEAKLPNDSSGRIAHSLKNIERDLPKHVELAPRLDSMREQKVKNIIFVDDFVGTGDRFIKSWQATVSGTIKSWCSFGWCKVWFLTFAAHQAGIKKILKTIHPLELSRIKVNLTINKSFMLKNSGMENVLKKYGSNLGPANQVMGYGGLASPIVFQYGCPNNVPLIFWLGSTGTIRTKWMPLFSNRSISSELYPLFSEDLAKSAMPEELWTSGHYQLALNFMEAVSGYGQEQHQLLFILTWLSKKRSIDEIKDLLILPANDFDSLLKQLKDGGVIDENAALTRFAYDIVARLEKKRKMNVTIKKEKFYFPSSFSGFRR</sequence>
<dbReference type="Pfam" id="PF24390">
    <property type="entry name" value="PRTase-CE"/>
    <property type="match status" value="1"/>
</dbReference>
<dbReference type="EMBL" id="JAQQFR010000024">
    <property type="protein sequence ID" value="MFL9881331.1"/>
    <property type="molecule type" value="Genomic_DNA"/>
</dbReference>
<dbReference type="Proteomes" id="UP001629214">
    <property type="component" value="Unassembled WGS sequence"/>
</dbReference>
<dbReference type="RefSeq" id="WP_408170621.1">
    <property type="nucleotide sequence ID" value="NZ_JAQQFR010000024.1"/>
</dbReference>
<protein>
    <submittedName>
        <fullName evidence="3">Uncharacterized protein</fullName>
    </submittedName>
</protein>
<accession>A0ABW8ZE86</accession>
<evidence type="ECO:0000259" key="2">
    <source>
        <dbReference type="Pfam" id="PF24409"/>
    </source>
</evidence>
<name>A0ABW8ZE86_9BURK</name>
<evidence type="ECO:0000313" key="4">
    <source>
        <dbReference type="Proteomes" id="UP001629214"/>
    </source>
</evidence>
<organism evidence="3 4">
    <name type="scientific">Herbaspirillum rhizosphaerae</name>
    <dbReference type="NCBI Taxonomy" id="346179"/>
    <lineage>
        <taxon>Bacteria</taxon>
        <taxon>Pseudomonadati</taxon>
        <taxon>Pseudomonadota</taxon>
        <taxon>Betaproteobacteria</taxon>
        <taxon>Burkholderiales</taxon>
        <taxon>Oxalobacteraceae</taxon>
        <taxon>Herbaspirillum</taxon>
    </lineage>
</organism>
<feature type="domain" description="PRTase-CE" evidence="1">
    <location>
        <begin position="11"/>
        <end position="263"/>
    </location>
</feature>
<comment type="caution">
    <text evidence="3">The sequence shown here is derived from an EMBL/GenBank/DDBJ whole genome shotgun (WGS) entry which is preliminary data.</text>
</comment>